<evidence type="ECO:0000313" key="3">
    <source>
        <dbReference type="Proteomes" id="UP001181693"/>
    </source>
</evidence>
<dbReference type="InterPro" id="IPR027893">
    <property type="entry name" value="GON7_meta"/>
</dbReference>
<evidence type="ECO:0008006" key="4">
    <source>
        <dbReference type="Google" id="ProtNLM"/>
    </source>
</evidence>
<name>A0AAV2ZS53_PYXAD</name>
<accession>A0AAV2ZS53</accession>
<keyword evidence="3" id="KW-1185">Reference proteome</keyword>
<dbReference type="EMBL" id="DYDO01000013">
    <property type="protein sequence ID" value="DBA14676.1"/>
    <property type="molecule type" value="Genomic_DNA"/>
</dbReference>
<dbReference type="PANTHER" id="PTHR37363:SF1">
    <property type="entry name" value="EKC_KEOPS COMPLEX SUBUNIT GON7"/>
    <property type="match status" value="1"/>
</dbReference>
<feature type="compositionally biased region" description="Acidic residues" evidence="1">
    <location>
        <begin position="69"/>
        <end position="88"/>
    </location>
</feature>
<evidence type="ECO:0000256" key="1">
    <source>
        <dbReference type="SAM" id="MobiDB-lite"/>
    </source>
</evidence>
<dbReference type="AlphaFoldDB" id="A0AAV2ZS53"/>
<sequence>MTSVSSSMEMSAELTGRDGARRPFRVSCERTLQGLLGGLERLQGEVTTELSRLVEQEKGGTSATGVNNVDEEDDNDDDDDDDDSDEEDCKTRIHANTPPAKRKKT</sequence>
<evidence type="ECO:0000313" key="2">
    <source>
        <dbReference type="EMBL" id="DBA14676.1"/>
    </source>
</evidence>
<reference evidence="2" key="1">
    <citation type="thesis" date="2020" institute="ProQuest LLC" country="789 East Eisenhower Parkway, Ann Arbor, MI, USA">
        <title>Comparative Genomics and Chromosome Evolution.</title>
        <authorList>
            <person name="Mudd A.B."/>
        </authorList>
    </citation>
    <scope>NUCLEOTIDE SEQUENCE</scope>
    <source>
        <strain evidence="2">1538</strain>
        <tissue evidence="2">Blood</tissue>
    </source>
</reference>
<dbReference type="Proteomes" id="UP001181693">
    <property type="component" value="Unassembled WGS sequence"/>
</dbReference>
<dbReference type="PANTHER" id="PTHR37363">
    <property type="entry name" value="EKC/KEOPS COMPLEX SUBUNIT GON7"/>
    <property type="match status" value="1"/>
</dbReference>
<gene>
    <name evidence="2" type="ORF">GDO54_005609</name>
</gene>
<protein>
    <recommendedName>
        <fullName evidence="4">EKC/KEOPS complex subunit GON7</fullName>
    </recommendedName>
</protein>
<organism evidence="2 3">
    <name type="scientific">Pyxicephalus adspersus</name>
    <name type="common">African bullfrog</name>
    <dbReference type="NCBI Taxonomy" id="30357"/>
    <lineage>
        <taxon>Eukaryota</taxon>
        <taxon>Metazoa</taxon>
        <taxon>Chordata</taxon>
        <taxon>Craniata</taxon>
        <taxon>Vertebrata</taxon>
        <taxon>Euteleostomi</taxon>
        <taxon>Amphibia</taxon>
        <taxon>Batrachia</taxon>
        <taxon>Anura</taxon>
        <taxon>Neobatrachia</taxon>
        <taxon>Ranoidea</taxon>
        <taxon>Pyxicephalidae</taxon>
        <taxon>Pyxicephalinae</taxon>
        <taxon>Pyxicephalus</taxon>
    </lineage>
</organism>
<dbReference type="GO" id="GO:0000408">
    <property type="term" value="C:EKC/KEOPS complex"/>
    <property type="evidence" value="ECO:0007669"/>
    <property type="project" value="InterPro"/>
</dbReference>
<dbReference type="Pfam" id="PF15387">
    <property type="entry name" value="DUF4611"/>
    <property type="match status" value="1"/>
</dbReference>
<proteinExistence type="predicted"/>
<comment type="caution">
    <text evidence="2">The sequence shown here is derived from an EMBL/GenBank/DDBJ whole genome shotgun (WGS) entry which is preliminary data.</text>
</comment>
<feature type="region of interest" description="Disordered" evidence="1">
    <location>
        <begin position="52"/>
        <end position="105"/>
    </location>
</feature>
<feature type="region of interest" description="Disordered" evidence="1">
    <location>
        <begin position="1"/>
        <end position="24"/>
    </location>
</feature>